<keyword evidence="1" id="KW-1133">Transmembrane helix</keyword>
<proteinExistence type="predicted"/>
<keyword evidence="1" id="KW-0472">Membrane</keyword>
<evidence type="ECO:0000256" key="1">
    <source>
        <dbReference type="SAM" id="Phobius"/>
    </source>
</evidence>
<evidence type="ECO:0000313" key="3">
    <source>
        <dbReference type="Proteomes" id="UP000199013"/>
    </source>
</evidence>
<keyword evidence="3" id="KW-1185">Reference proteome</keyword>
<dbReference type="AlphaFoldDB" id="A0A1C3PGM9"/>
<reference evidence="3" key="1">
    <citation type="submission" date="2016-02" db="EMBL/GenBank/DDBJ databases">
        <authorList>
            <person name="Wibberg D."/>
        </authorList>
    </citation>
    <scope>NUCLEOTIDE SEQUENCE [LARGE SCALE GENOMIC DNA]</scope>
</reference>
<keyword evidence="1" id="KW-0812">Transmembrane</keyword>
<name>A0A1C3PGM9_9ACTN</name>
<feature type="transmembrane region" description="Helical" evidence="1">
    <location>
        <begin position="20"/>
        <end position="44"/>
    </location>
</feature>
<evidence type="ECO:0000313" key="2">
    <source>
        <dbReference type="EMBL" id="SBW28975.1"/>
    </source>
</evidence>
<protein>
    <submittedName>
        <fullName evidence="2">Putative membrane protein</fullName>
    </submittedName>
</protein>
<sequence>MSEVAPRILTPRDGYVESSLTMGPAMFLIAAISFPLVLLGLLLAMERVERPLRTADSGQGLEGFFDNARPDEVNTFVSQGFPAALERYRRRLRRSTPGKHRAT</sequence>
<accession>A0A1C3PGM9</accession>
<dbReference type="EMBL" id="FLUV01002588">
    <property type="protein sequence ID" value="SBW28975.1"/>
    <property type="molecule type" value="Genomic_DNA"/>
</dbReference>
<organism evidence="2 3">
    <name type="scientific">Candidatus Protofrankia californiensis</name>
    <dbReference type="NCBI Taxonomy" id="1839754"/>
    <lineage>
        <taxon>Bacteria</taxon>
        <taxon>Bacillati</taxon>
        <taxon>Actinomycetota</taxon>
        <taxon>Actinomycetes</taxon>
        <taxon>Frankiales</taxon>
        <taxon>Frankiaceae</taxon>
        <taxon>Protofrankia</taxon>
    </lineage>
</organism>
<dbReference type="Proteomes" id="UP000199013">
    <property type="component" value="Unassembled WGS sequence"/>
</dbReference>
<gene>
    <name evidence="2" type="ORF">FDG2_6266</name>
</gene>